<dbReference type="InterPro" id="IPR024409">
    <property type="entry name" value="DUF3833"/>
</dbReference>
<organism evidence="2 3">
    <name type="scientific">Photobacterium lipolyticum</name>
    <dbReference type="NCBI Taxonomy" id="266810"/>
    <lineage>
        <taxon>Bacteria</taxon>
        <taxon>Pseudomonadati</taxon>
        <taxon>Pseudomonadota</taxon>
        <taxon>Gammaproteobacteria</taxon>
        <taxon>Vibrionales</taxon>
        <taxon>Vibrionaceae</taxon>
        <taxon>Photobacterium</taxon>
    </lineage>
</organism>
<evidence type="ECO:0000313" key="3">
    <source>
        <dbReference type="Proteomes" id="UP000240904"/>
    </source>
</evidence>
<dbReference type="EMBL" id="PYMC01000002">
    <property type="protein sequence ID" value="PSW06952.1"/>
    <property type="molecule type" value="Genomic_DNA"/>
</dbReference>
<dbReference type="Pfam" id="PF12915">
    <property type="entry name" value="DUF3833"/>
    <property type="match status" value="1"/>
</dbReference>
<evidence type="ECO:0000256" key="1">
    <source>
        <dbReference type="SAM" id="SignalP"/>
    </source>
</evidence>
<gene>
    <name evidence="2" type="ORF">C9I89_04425</name>
</gene>
<dbReference type="RefSeq" id="WP_107282315.1">
    <property type="nucleotide sequence ID" value="NZ_PYMC01000002.1"/>
</dbReference>
<dbReference type="AlphaFoldDB" id="A0A2T3N3N6"/>
<sequence length="175" mass="20341">MQLFRRWLFLLLILLLPACSTPISEYAQSQPKFDLFQYFDGEVQAWGMLQNYSGKQIRRFDVSIQGTVDGDALTLKEDFIFDDGEQQQRIWKITRGNNGTYVGKADDVVGEAKGVAVGNALNWQYTLRVPMDDTSYDIRFDDWMFRQDDTRVFNVAEMTKWGFTVGKVTLFFEKQ</sequence>
<evidence type="ECO:0000313" key="2">
    <source>
        <dbReference type="EMBL" id="PSW06952.1"/>
    </source>
</evidence>
<keyword evidence="1" id="KW-0732">Signal</keyword>
<proteinExistence type="predicted"/>
<feature type="signal peptide" evidence="1">
    <location>
        <begin position="1"/>
        <end position="27"/>
    </location>
</feature>
<accession>A0A2T3N3N6</accession>
<feature type="chain" id="PRO_5015445831" evidence="1">
    <location>
        <begin position="28"/>
        <end position="175"/>
    </location>
</feature>
<reference evidence="2 3" key="1">
    <citation type="submission" date="2018-03" db="EMBL/GenBank/DDBJ databases">
        <title>Whole genome sequencing of Histamine producing bacteria.</title>
        <authorList>
            <person name="Butler K."/>
        </authorList>
    </citation>
    <scope>NUCLEOTIDE SEQUENCE [LARGE SCALE GENOMIC DNA]</scope>
    <source>
        <strain evidence="2 3">DSM 16190</strain>
    </source>
</reference>
<dbReference type="OrthoDB" id="5296954at2"/>
<dbReference type="Proteomes" id="UP000240904">
    <property type="component" value="Unassembled WGS sequence"/>
</dbReference>
<protein>
    <submittedName>
        <fullName evidence="2">DUF3833 domain-containing protein</fullName>
    </submittedName>
</protein>
<name>A0A2T3N3N6_9GAMM</name>
<keyword evidence="3" id="KW-1185">Reference proteome</keyword>
<comment type="caution">
    <text evidence="2">The sequence shown here is derived from an EMBL/GenBank/DDBJ whole genome shotgun (WGS) entry which is preliminary data.</text>
</comment>